<dbReference type="RefSeq" id="XP_022317912.1">
    <property type="nucleotide sequence ID" value="XM_022462204.1"/>
</dbReference>
<accession>A0A8B8CQ30</accession>
<gene>
    <name evidence="4" type="primary">LOC111121079</name>
</gene>
<evidence type="ECO:0000256" key="1">
    <source>
        <dbReference type="ARBA" id="ARBA00007099"/>
    </source>
</evidence>
<dbReference type="AlphaFoldDB" id="A0A8B8CQ30"/>
<keyword evidence="3" id="KW-1185">Reference proteome</keyword>
<sequence length="519" mass="60116">MSLRTCRLKSQCVLYSIFLALFVVVIWKVYIVNNSVHIRRSLLEPVDDDFFLAEPPIDVFIFEEHHEAIPYWFNSSSSDQLTEKKGLTLIHIDGHGDMGLPQSFRKFPYLRWPQNRKELDFYMQANDVFIMSAAMSGMFSKVIWIWPLWDQKNHEERPRDLVQIDIGWLMVDTLIPKLKRRAFCFCYKSLNRGPSDTYTVRKKDECRRLPTSLENDNGNYSEGVVIDRKMCNTEMSFYHEEIREDVAADILRRETEYYKENGVILDIDEDFYGCTFASRPLLNAGFTDKELDAFNEIISMILCPYNAKEEKEADSMMSLLLDDVISADCLKKKSDVGCQQEEDHIYDKFKKILQTSKKHLTCGKTPIKAGNPEEQLRKLLHTIMTWNQRQLSAAKKVGFCSTTSKARGLDMTKGSQFHFCMGANTPNRTMVREHNTTISEINSRTTRLKNIVKALKPNLLPNIVTLCRSSRDGYVPREFQNKIENDIIESLKVMSPLQLHFDEELLGGKDGWLRSKGLS</sequence>
<dbReference type="GeneID" id="111121079"/>
<comment type="similarity">
    <text evidence="1">Belongs to the UPF0489 family.</text>
</comment>
<evidence type="ECO:0000256" key="2">
    <source>
        <dbReference type="SAM" id="Phobius"/>
    </source>
</evidence>
<dbReference type="OrthoDB" id="418142at2759"/>
<keyword evidence="2" id="KW-0812">Transmembrane</keyword>
<dbReference type="InterPro" id="IPR024131">
    <property type="entry name" value="UPF0489"/>
</dbReference>
<organism evidence="3 4">
    <name type="scientific">Crassostrea virginica</name>
    <name type="common">Eastern oyster</name>
    <dbReference type="NCBI Taxonomy" id="6565"/>
    <lineage>
        <taxon>Eukaryota</taxon>
        <taxon>Metazoa</taxon>
        <taxon>Spiralia</taxon>
        <taxon>Lophotrochozoa</taxon>
        <taxon>Mollusca</taxon>
        <taxon>Bivalvia</taxon>
        <taxon>Autobranchia</taxon>
        <taxon>Pteriomorphia</taxon>
        <taxon>Ostreida</taxon>
        <taxon>Ostreoidea</taxon>
        <taxon>Ostreidae</taxon>
        <taxon>Crassostrea</taxon>
    </lineage>
</organism>
<dbReference type="PANTHER" id="PTHR13225">
    <property type="entry name" value="MISEXPRESSION SUPPRESSOR OF RAS 6"/>
    <property type="match status" value="1"/>
</dbReference>
<feature type="transmembrane region" description="Helical" evidence="2">
    <location>
        <begin position="12"/>
        <end position="31"/>
    </location>
</feature>
<protein>
    <submittedName>
        <fullName evidence="4">Uncharacterized protein LOC111121079</fullName>
    </submittedName>
</protein>
<reference evidence="4" key="1">
    <citation type="submission" date="2025-08" db="UniProtKB">
        <authorList>
            <consortium name="RefSeq"/>
        </authorList>
    </citation>
    <scope>IDENTIFICATION</scope>
    <source>
        <tissue evidence="4">Whole sample</tissue>
    </source>
</reference>
<dbReference type="Pfam" id="PF12640">
    <property type="entry name" value="UPF0489"/>
    <property type="match status" value="1"/>
</dbReference>
<dbReference type="Proteomes" id="UP000694844">
    <property type="component" value="Chromosome 2"/>
</dbReference>
<name>A0A8B8CQ30_CRAVI</name>
<dbReference type="PANTHER" id="PTHR13225:SF3">
    <property type="entry name" value="UPF0489 PROTEIN C5ORF22"/>
    <property type="match status" value="1"/>
</dbReference>
<keyword evidence="2" id="KW-0472">Membrane</keyword>
<evidence type="ECO:0000313" key="4">
    <source>
        <dbReference type="RefSeq" id="XP_022317912.1"/>
    </source>
</evidence>
<proteinExistence type="inferred from homology"/>
<dbReference type="KEGG" id="cvn:111121079"/>
<keyword evidence="2" id="KW-1133">Transmembrane helix</keyword>
<evidence type="ECO:0000313" key="3">
    <source>
        <dbReference type="Proteomes" id="UP000694844"/>
    </source>
</evidence>